<evidence type="ECO:0000313" key="1">
    <source>
        <dbReference type="EMBL" id="EEF59284.1"/>
    </source>
</evidence>
<dbReference type="EMBL" id="ABOX02000030">
    <property type="protein sequence ID" value="EEF59284.1"/>
    <property type="molecule type" value="Genomic_DNA"/>
</dbReference>
<dbReference type="Proteomes" id="UP000003688">
    <property type="component" value="Unassembled WGS sequence"/>
</dbReference>
<dbReference type="RefSeq" id="WP_007416725.1">
    <property type="nucleotide sequence ID" value="NZ_ABOX02000030.1"/>
</dbReference>
<gene>
    <name evidence="1" type="ORF">Cflav_PD2135</name>
</gene>
<comment type="caution">
    <text evidence="1">The sequence shown here is derived from an EMBL/GenBank/DDBJ whole genome shotgun (WGS) entry which is preliminary data.</text>
</comment>
<evidence type="ECO:0000313" key="2">
    <source>
        <dbReference type="Proteomes" id="UP000003688"/>
    </source>
</evidence>
<protein>
    <submittedName>
        <fullName evidence="1">Uncharacterized protein</fullName>
    </submittedName>
</protein>
<accession>B9XLN6</accession>
<organism evidence="1 2">
    <name type="scientific">Pedosphaera parvula (strain Ellin514)</name>
    <dbReference type="NCBI Taxonomy" id="320771"/>
    <lineage>
        <taxon>Bacteria</taxon>
        <taxon>Pseudomonadati</taxon>
        <taxon>Verrucomicrobiota</taxon>
        <taxon>Pedosphaerae</taxon>
        <taxon>Pedosphaerales</taxon>
        <taxon>Pedosphaeraceae</taxon>
        <taxon>Pedosphaera</taxon>
    </lineage>
</organism>
<keyword evidence="2" id="KW-1185">Reference proteome</keyword>
<sequence length="49" mass="5367">MSTFADAVPDSHQEKGAEIVSIRPKTEKSGVLEHAFRLTDYEVDFGEGA</sequence>
<dbReference type="AlphaFoldDB" id="B9XLN6"/>
<reference evidence="1 2" key="1">
    <citation type="journal article" date="2011" name="J. Bacteriol.">
        <title>Genome sequence of 'Pedosphaera parvula' Ellin514, an aerobic Verrucomicrobial isolate from pasture soil.</title>
        <authorList>
            <person name="Kant R."/>
            <person name="van Passel M.W."/>
            <person name="Sangwan P."/>
            <person name="Palva A."/>
            <person name="Lucas S."/>
            <person name="Copeland A."/>
            <person name="Lapidus A."/>
            <person name="Glavina Del Rio T."/>
            <person name="Dalin E."/>
            <person name="Tice H."/>
            <person name="Bruce D."/>
            <person name="Goodwin L."/>
            <person name="Pitluck S."/>
            <person name="Chertkov O."/>
            <person name="Larimer F.W."/>
            <person name="Land M.L."/>
            <person name="Hauser L."/>
            <person name="Brettin T.S."/>
            <person name="Detter J.C."/>
            <person name="Han S."/>
            <person name="de Vos W.M."/>
            <person name="Janssen P.H."/>
            <person name="Smidt H."/>
        </authorList>
    </citation>
    <scope>NUCLEOTIDE SEQUENCE [LARGE SCALE GENOMIC DNA]</scope>
    <source>
        <strain evidence="1 2">Ellin514</strain>
    </source>
</reference>
<name>B9XLN6_PEDPL</name>
<dbReference type="STRING" id="320771.Cflav_PD2135"/>
<proteinExistence type="predicted"/>